<protein>
    <submittedName>
        <fullName evidence="1">Uncharacterized protein</fullName>
    </submittedName>
</protein>
<sequence length="101" mass="10400">MDVLEGQAGRRDDHLEVNAAYVFGVGISTGAVLFEEVVVEDGVGGGVLGMEDELGQPLQEGLVTTDADLQELIGDGDTIADDAVIFLGILETAAARPRGTG</sequence>
<dbReference type="EMBL" id="BAFD01000023">
    <property type="protein sequence ID" value="GAB42693.1"/>
    <property type="molecule type" value="Genomic_DNA"/>
</dbReference>
<organism evidence="1 2">
    <name type="scientific">Gordonia terrae NBRC 100016</name>
    <dbReference type="NCBI Taxonomy" id="1089454"/>
    <lineage>
        <taxon>Bacteria</taxon>
        <taxon>Bacillati</taxon>
        <taxon>Actinomycetota</taxon>
        <taxon>Actinomycetes</taxon>
        <taxon>Mycobacteriales</taxon>
        <taxon>Gordoniaceae</taxon>
        <taxon>Gordonia</taxon>
    </lineage>
</organism>
<evidence type="ECO:0000313" key="1">
    <source>
        <dbReference type="EMBL" id="GAB42693.1"/>
    </source>
</evidence>
<reference evidence="1 2" key="1">
    <citation type="submission" date="2012-02" db="EMBL/GenBank/DDBJ databases">
        <title>Whole genome shotgun sequence of Gordonia terrae NBRC 100016.</title>
        <authorList>
            <person name="Takarada H."/>
            <person name="Hosoyama A."/>
            <person name="Tsuchikane K."/>
            <person name="Katsumata H."/>
            <person name="Yamazaki S."/>
            <person name="Fujita N."/>
        </authorList>
    </citation>
    <scope>NUCLEOTIDE SEQUENCE [LARGE SCALE GENOMIC DNA]</scope>
    <source>
        <strain evidence="1 2">NBRC 100016</strain>
    </source>
</reference>
<proteinExistence type="predicted"/>
<evidence type="ECO:0000313" key="2">
    <source>
        <dbReference type="Proteomes" id="UP000004881"/>
    </source>
</evidence>
<keyword evidence="2" id="KW-1185">Reference proteome</keyword>
<gene>
    <name evidence="1" type="ORF">GOTRE_023_00250</name>
</gene>
<name>A0ABQ0H9Z9_9ACTN</name>
<comment type="caution">
    <text evidence="1">The sequence shown here is derived from an EMBL/GenBank/DDBJ whole genome shotgun (WGS) entry which is preliminary data.</text>
</comment>
<dbReference type="Proteomes" id="UP000004881">
    <property type="component" value="Unassembled WGS sequence"/>
</dbReference>
<accession>A0ABQ0H9Z9</accession>